<dbReference type="PROSITE" id="PS50850">
    <property type="entry name" value="MFS"/>
    <property type="match status" value="1"/>
</dbReference>
<name>A0ABT9E7S0_9PROT</name>
<dbReference type="EMBL" id="JAUTWS010000043">
    <property type="protein sequence ID" value="MDO9712224.1"/>
    <property type="molecule type" value="Genomic_DNA"/>
</dbReference>
<evidence type="ECO:0000256" key="5">
    <source>
        <dbReference type="SAM" id="Phobius"/>
    </source>
</evidence>
<feature type="transmembrane region" description="Helical" evidence="5">
    <location>
        <begin position="62"/>
        <end position="85"/>
    </location>
</feature>
<protein>
    <submittedName>
        <fullName evidence="7">MFS transporter</fullName>
    </submittedName>
</protein>
<accession>A0ABT9E7S0</accession>
<comment type="caution">
    <text evidence="7">The sequence shown here is derived from an EMBL/GenBank/DDBJ whole genome shotgun (WGS) entry which is preliminary data.</text>
</comment>
<dbReference type="Pfam" id="PF07690">
    <property type="entry name" value="MFS_1"/>
    <property type="match status" value="1"/>
</dbReference>
<evidence type="ECO:0000313" key="8">
    <source>
        <dbReference type="Proteomes" id="UP001243009"/>
    </source>
</evidence>
<keyword evidence="2 5" id="KW-1133">Transmembrane helix</keyword>
<gene>
    <name evidence="7" type="ORF">Q7A36_28030</name>
</gene>
<dbReference type="InterPro" id="IPR036259">
    <property type="entry name" value="MFS_trans_sf"/>
</dbReference>
<feature type="transmembrane region" description="Helical" evidence="5">
    <location>
        <begin position="295"/>
        <end position="314"/>
    </location>
</feature>
<feature type="transmembrane region" description="Helical" evidence="5">
    <location>
        <begin position="385"/>
        <end position="405"/>
    </location>
</feature>
<feature type="transmembrane region" description="Helical" evidence="5">
    <location>
        <begin position="264"/>
        <end position="283"/>
    </location>
</feature>
<dbReference type="SUPFAM" id="SSF103473">
    <property type="entry name" value="MFS general substrate transporter"/>
    <property type="match status" value="1"/>
</dbReference>
<feature type="transmembrane region" description="Helical" evidence="5">
    <location>
        <begin position="154"/>
        <end position="177"/>
    </location>
</feature>
<evidence type="ECO:0000313" key="7">
    <source>
        <dbReference type="EMBL" id="MDO9712224.1"/>
    </source>
</evidence>
<dbReference type="InterPro" id="IPR011701">
    <property type="entry name" value="MFS"/>
</dbReference>
<feature type="region of interest" description="Disordered" evidence="4">
    <location>
        <begin position="1"/>
        <end position="25"/>
    </location>
</feature>
<keyword evidence="3 5" id="KW-0472">Membrane</keyword>
<reference evidence="7 8" key="1">
    <citation type="submission" date="2023-08" db="EMBL/GenBank/DDBJ databases">
        <title>The draft genome sequence of Paracraurococcus sp. LOR1-02.</title>
        <authorList>
            <person name="Kingkaew E."/>
            <person name="Tanasupawat S."/>
        </authorList>
    </citation>
    <scope>NUCLEOTIDE SEQUENCE [LARGE SCALE GENOMIC DNA]</scope>
    <source>
        <strain evidence="7 8">LOR1-02</strain>
    </source>
</reference>
<feature type="transmembrane region" description="Helical" evidence="5">
    <location>
        <begin position="121"/>
        <end position="147"/>
    </location>
</feature>
<feature type="compositionally biased region" description="Polar residues" evidence="4">
    <location>
        <begin position="1"/>
        <end position="13"/>
    </location>
</feature>
<proteinExistence type="predicted"/>
<dbReference type="PANTHER" id="PTHR42910">
    <property type="entry name" value="TRANSPORTER SCO4007-RELATED"/>
    <property type="match status" value="1"/>
</dbReference>
<organism evidence="7 8">
    <name type="scientific">Paracraurococcus lichenis</name>
    <dbReference type="NCBI Taxonomy" id="3064888"/>
    <lineage>
        <taxon>Bacteria</taxon>
        <taxon>Pseudomonadati</taxon>
        <taxon>Pseudomonadota</taxon>
        <taxon>Alphaproteobacteria</taxon>
        <taxon>Acetobacterales</taxon>
        <taxon>Roseomonadaceae</taxon>
        <taxon>Paracraurococcus</taxon>
    </lineage>
</organism>
<evidence type="ECO:0000256" key="4">
    <source>
        <dbReference type="SAM" id="MobiDB-lite"/>
    </source>
</evidence>
<evidence type="ECO:0000259" key="6">
    <source>
        <dbReference type="PROSITE" id="PS50850"/>
    </source>
</evidence>
<keyword evidence="1 5" id="KW-0812">Transmembrane</keyword>
<feature type="domain" description="Major facilitator superfamily (MFS) profile" evidence="6">
    <location>
        <begin position="31"/>
        <end position="410"/>
    </location>
</feature>
<dbReference type="CDD" id="cd17324">
    <property type="entry name" value="MFS_NepI_like"/>
    <property type="match status" value="1"/>
</dbReference>
<feature type="transmembrane region" description="Helical" evidence="5">
    <location>
        <begin position="358"/>
        <end position="379"/>
    </location>
</feature>
<feature type="transmembrane region" description="Helical" evidence="5">
    <location>
        <begin position="31"/>
        <end position="50"/>
    </location>
</feature>
<feature type="transmembrane region" description="Helical" evidence="5">
    <location>
        <begin position="183"/>
        <end position="201"/>
    </location>
</feature>
<feature type="transmembrane region" description="Helical" evidence="5">
    <location>
        <begin position="237"/>
        <end position="258"/>
    </location>
</feature>
<dbReference type="InterPro" id="IPR020846">
    <property type="entry name" value="MFS_dom"/>
</dbReference>
<evidence type="ECO:0000256" key="2">
    <source>
        <dbReference type="ARBA" id="ARBA00022989"/>
    </source>
</evidence>
<dbReference type="Gene3D" id="1.20.1250.20">
    <property type="entry name" value="MFS general substrate transporter like domains"/>
    <property type="match status" value="1"/>
</dbReference>
<dbReference type="Proteomes" id="UP001243009">
    <property type="component" value="Unassembled WGS sequence"/>
</dbReference>
<evidence type="ECO:0000256" key="1">
    <source>
        <dbReference type="ARBA" id="ARBA00022692"/>
    </source>
</evidence>
<dbReference type="PANTHER" id="PTHR42910:SF1">
    <property type="entry name" value="MAJOR FACILITATOR SUPERFAMILY (MFS) PROFILE DOMAIN-CONTAINING PROTEIN"/>
    <property type="match status" value="1"/>
</dbReference>
<dbReference type="RefSeq" id="WP_305107080.1">
    <property type="nucleotide sequence ID" value="NZ_JAUTWS010000043.1"/>
</dbReference>
<sequence>MDGGQTAQATSATGEHEPAKKPRVPGLSPRLTLLLAAACGLAVGNVYNAQPLLEAIATDLGIPLGSVGIVGTVTQVGYGLGLVFIVPLGDLLSRRRLALWQFTLSAAALLVAGFAGSRTLFLVAAGMVGLLAVVVQVLVALAASLAAPEQRGRALGLVTSGVVTGILVARVLSGFIADVAGWRAVYLTSAGAMMAMAALLFRALPREPETMAPITYAGLLRSMVTLLRHDRNLHVRAGFAFLIFATFSTFWTAVALPLGREPFMLSHAQVGLLGLAGVVGALAAGGAGRLMDRGLGTTITGLALGLMLLSWLPLAMLPVSLAWLVGGVILLDLAVQAVHVTNQSLLVSQRPEAAGRLIGMYMVFYSLGSATGAIASTAAYAQAGWPGVCSLGVACSSGAVLLWILTSRRRHAQEAELFPQ</sequence>
<keyword evidence="8" id="KW-1185">Reference proteome</keyword>
<evidence type="ECO:0000256" key="3">
    <source>
        <dbReference type="ARBA" id="ARBA00023136"/>
    </source>
</evidence>
<feature type="transmembrane region" description="Helical" evidence="5">
    <location>
        <begin position="320"/>
        <end position="338"/>
    </location>
</feature>
<feature type="transmembrane region" description="Helical" evidence="5">
    <location>
        <begin position="97"/>
        <end position="115"/>
    </location>
</feature>